<dbReference type="SMART" id="SM00448">
    <property type="entry name" value="REC"/>
    <property type="match status" value="1"/>
</dbReference>
<accession>A0A1J1LKX0</accession>
<gene>
    <name evidence="4" type="ORF">PL9214500460</name>
</gene>
<feature type="domain" description="Response regulatory" evidence="3">
    <location>
        <begin position="4"/>
        <end position="119"/>
    </location>
</feature>
<evidence type="ECO:0000256" key="1">
    <source>
        <dbReference type="ARBA" id="ARBA00022553"/>
    </source>
</evidence>
<dbReference type="Gene3D" id="3.40.50.2300">
    <property type="match status" value="1"/>
</dbReference>
<protein>
    <recommendedName>
        <fullName evidence="3">Response regulatory domain-containing protein</fullName>
    </recommendedName>
</protein>
<keyword evidence="5" id="KW-1185">Reference proteome</keyword>
<feature type="modified residue" description="4-aspartylphosphate" evidence="2">
    <location>
        <position position="54"/>
    </location>
</feature>
<name>A0A1J1LKX0_9CYAN</name>
<keyword evidence="1 2" id="KW-0597">Phosphoprotein</keyword>
<dbReference type="InterPro" id="IPR050595">
    <property type="entry name" value="Bact_response_regulator"/>
</dbReference>
<dbReference type="AlphaFoldDB" id="A0A1J1LKX0"/>
<dbReference type="GO" id="GO:0000160">
    <property type="term" value="P:phosphorelay signal transduction system"/>
    <property type="evidence" value="ECO:0007669"/>
    <property type="project" value="InterPro"/>
</dbReference>
<dbReference type="RefSeq" id="WP_072719842.1">
    <property type="nucleotide sequence ID" value="NZ_LN889802.1"/>
</dbReference>
<dbReference type="PANTHER" id="PTHR44591:SF3">
    <property type="entry name" value="RESPONSE REGULATORY DOMAIN-CONTAINING PROTEIN"/>
    <property type="match status" value="1"/>
</dbReference>
<evidence type="ECO:0000313" key="5">
    <source>
        <dbReference type="Proteomes" id="UP000184315"/>
    </source>
</evidence>
<dbReference type="PANTHER" id="PTHR44591">
    <property type="entry name" value="STRESS RESPONSE REGULATOR PROTEIN 1"/>
    <property type="match status" value="1"/>
</dbReference>
<dbReference type="OrthoDB" id="9809987at2"/>
<reference evidence="5" key="1">
    <citation type="submission" date="2015-10" db="EMBL/GenBank/DDBJ databases">
        <authorList>
            <person name="Regsiter A."/>
            <person name="william w."/>
        </authorList>
    </citation>
    <scope>NUCLEOTIDE SEQUENCE [LARGE SCALE GENOMIC DNA]</scope>
</reference>
<dbReference type="InterPro" id="IPR001789">
    <property type="entry name" value="Sig_transdc_resp-reg_receiver"/>
</dbReference>
<proteinExistence type="predicted"/>
<dbReference type="STRING" id="671072.PL9214500460"/>
<sequence>MTATILIVEDELIAAESIARSLRKQGYTVIARINSGEKALEQVAKNCPDLILMDIHLRGELDGVETAKRIREQHQTPIVYITAYSDTSTIERTKETNPSGYLVKPFKSQDVIDIVEKALQSIALGNREQ</sequence>
<evidence type="ECO:0000256" key="2">
    <source>
        <dbReference type="PROSITE-ProRule" id="PRU00169"/>
    </source>
</evidence>
<evidence type="ECO:0000313" key="4">
    <source>
        <dbReference type="EMBL" id="CUR33213.1"/>
    </source>
</evidence>
<dbReference type="SUPFAM" id="SSF52172">
    <property type="entry name" value="CheY-like"/>
    <property type="match status" value="1"/>
</dbReference>
<dbReference type="CDD" id="cd17534">
    <property type="entry name" value="REC_DC-like"/>
    <property type="match status" value="1"/>
</dbReference>
<dbReference type="Proteomes" id="UP000184315">
    <property type="component" value="Unassembled WGS sequence"/>
</dbReference>
<dbReference type="InterPro" id="IPR011006">
    <property type="entry name" value="CheY-like_superfamily"/>
</dbReference>
<dbReference type="PROSITE" id="PS50110">
    <property type="entry name" value="RESPONSE_REGULATORY"/>
    <property type="match status" value="1"/>
</dbReference>
<dbReference type="EMBL" id="CZDF01000156">
    <property type="protein sequence ID" value="CUR33213.1"/>
    <property type="molecule type" value="Genomic_DNA"/>
</dbReference>
<evidence type="ECO:0000259" key="3">
    <source>
        <dbReference type="PROSITE" id="PS50110"/>
    </source>
</evidence>
<organism evidence="4 5">
    <name type="scientific">Planktothrix tepida PCC 9214</name>
    <dbReference type="NCBI Taxonomy" id="671072"/>
    <lineage>
        <taxon>Bacteria</taxon>
        <taxon>Bacillati</taxon>
        <taxon>Cyanobacteriota</taxon>
        <taxon>Cyanophyceae</taxon>
        <taxon>Oscillatoriophycideae</taxon>
        <taxon>Oscillatoriales</taxon>
        <taxon>Microcoleaceae</taxon>
        <taxon>Planktothrix</taxon>
    </lineage>
</organism>
<dbReference type="Pfam" id="PF00072">
    <property type="entry name" value="Response_reg"/>
    <property type="match status" value="1"/>
</dbReference>